<keyword evidence="6 13" id="KW-0808">Transferase</keyword>
<dbReference type="Proteomes" id="UP000239772">
    <property type="component" value="Unassembled WGS sequence"/>
</dbReference>
<evidence type="ECO:0000256" key="8">
    <source>
        <dbReference type="ARBA" id="ARBA00022705"/>
    </source>
</evidence>
<feature type="region of interest" description="Disordered" evidence="14">
    <location>
        <begin position="1214"/>
        <end position="1241"/>
    </location>
</feature>
<dbReference type="InterPro" id="IPR012340">
    <property type="entry name" value="NA-bd_OB-fold"/>
</dbReference>
<evidence type="ECO:0000256" key="10">
    <source>
        <dbReference type="ARBA" id="ARBA00022932"/>
    </source>
</evidence>
<name>A0A2T1HYI2_9HYPH</name>
<dbReference type="EMBL" id="PVZS01000002">
    <property type="protein sequence ID" value="PSC06753.1"/>
    <property type="molecule type" value="Genomic_DNA"/>
</dbReference>
<evidence type="ECO:0000259" key="18">
    <source>
        <dbReference type="Pfam" id="PF17657"/>
    </source>
</evidence>
<evidence type="ECO:0000259" key="16">
    <source>
        <dbReference type="Pfam" id="PF07733"/>
    </source>
</evidence>
<evidence type="ECO:0000256" key="13">
    <source>
        <dbReference type="HAMAP-Rule" id="MF_01902"/>
    </source>
</evidence>
<comment type="function">
    <text evidence="13">DNA polymerase involved in damage-induced mutagenesis and translesion synthesis (TLS). It is not the major replicative DNA polymerase.</text>
</comment>
<dbReference type="Gene3D" id="1.10.150.870">
    <property type="match status" value="1"/>
</dbReference>
<dbReference type="NCBIfam" id="NF004225">
    <property type="entry name" value="PRK05672.1"/>
    <property type="match status" value="1"/>
</dbReference>
<dbReference type="InterPro" id="IPR040982">
    <property type="entry name" value="DNA_pol3_finger"/>
</dbReference>
<comment type="caution">
    <text evidence="19">The sequence shown here is derived from an EMBL/GenBank/DDBJ whole genome shotgun (WGS) entry which is preliminary data.</text>
</comment>
<dbReference type="HAMAP" id="MF_01902">
    <property type="entry name" value="DNApol_error_prone"/>
    <property type="match status" value="1"/>
</dbReference>
<feature type="domain" description="OB" evidence="15">
    <location>
        <begin position="1108"/>
        <end position="1180"/>
    </location>
</feature>
<keyword evidence="9 13" id="KW-0227">DNA damage</keyword>
<feature type="domain" description="Bacterial DNA polymerase III alpha subunit NTPase" evidence="16">
    <location>
        <begin position="431"/>
        <end position="685"/>
    </location>
</feature>
<evidence type="ECO:0000313" key="20">
    <source>
        <dbReference type="Proteomes" id="UP000239772"/>
    </source>
</evidence>
<comment type="subcellular location">
    <subcellularLocation>
        <location evidence="1 13">Cytoplasm</location>
    </subcellularLocation>
</comment>
<dbReference type="GO" id="GO:0003676">
    <property type="term" value="F:nucleic acid binding"/>
    <property type="evidence" value="ECO:0007669"/>
    <property type="project" value="InterPro"/>
</dbReference>
<evidence type="ECO:0000256" key="11">
    <source>
        <dbReference type="ARBA" id="ARBA00023204"/>
    </source>
</evidence>
<sequence length="1241" mass="137175">MNARASTPYAELVAATNFSFLRGASHAEHMLLTSLLLGHTGLGIADRNTVAGVVRAFAALKDLREGGVLPPLKRRIGGEPGCFSVEPFPLPDALAGTAPLSPPSLRAEGEATQERSAPGLSPSPLWGRARGGDLAPDHDGSSGPQPQSLPTRGREVGRAPHESSTPLGLSKGPWDPNRPWTDDPAQPPGYAWPDPPDPPEPEPPVIAEWAEERAQTFRLVTGARLVFTDGTPDIVVHPADRAGWGRLCRILTEGSRRAKKGECLLTLDDLLADARGLLLVVSPGRDLRPLPGLLPRLNEAAPGAVWLGATMHRRGDERRRLARLKALADAARLPLLATNDALYADPSDRELQDILSCIREGVTIETAGRLLEANAERHLKPPAEMARLFRDCPQAIAETQALLERVEFSLDQLRYEYPDEPTPPGRDSQDWLEELTWRSAEARYPSGVPAKVQTLLRDELALIGKLDYARYFLTIHDIVRVARDKGILCQGRGSAANSAVCYVLGITAVDPNEHNVLFARFISEERREPPDIDVDFEHERREEVIQHIYEKYGRHRAGIAATVIHYRPKSAIREAGKALGLSEDVTAALSGTQWGSWGSDITRNQVQQAGLDPDNPEIRRAVDFAKRLLGFPRHLSQHVGGFVLTRGRLDELVPIGNAAMPDRTFIEWDKDDIDTLGLMKVDVLALGMLTCIRKAFELLGEHEGLELGLADVPGEDVATYDMLCKGDSIGVFQVESRAQINMLPRLKPRTFYDLVIEVAIVRPGPIQGNMVHPYLRRRAGLEEVTFPSPAPEHGPADELRNVLGKTMGVPLFQEQAMQLAMVAAQFSDKEANQLRRAISSFRHVGTVHLFEAMMVERMLARGYEREFAQSCFEQIKGFGSYGFPESHAASFAKLVYVSSWIKRHYPAVFTCALLNSQPMGFYAPAQLVRDAREHGVEVRPVDVNASLWDNTLERRPDGALALRLGFRQADGVHEAEAMRLVRVRGPGYSSVEELSVRAGLYGRPMRALADADAFRSIGLDRRAALWEVRRLPQDEPLPLFAAASARELAEEPDARLPEMSLGEHVASDYQTLRLSLKGHPMGLLRDVFRRERALTCAETAAQADARFVRVAGVVLVRQRPGNGNAIFITIEDETGITNVMLWARQFEPFRRAVMMSRLMLVEGRVQKSPEGVVHVMASAIFDRSPELDRLWSRPRQEPAPAADPKPVKTYVPAALHLAPPSRSANQHPRDVRVLPKSRDFH</sequence>
<evidence type="ECO:0000256" key="2">
    <source>
        <dbReference type="ARBA" id="ARBA00007391"/>
    </source>
</evidence>
<comment type="similarity">
    <text evidence="2 13">Belongs to the DNA polymerase type-C family. DnaE2 subfamily.</text>
</comment>
<evidence type="ECO:0000256" key="12">
    <source>
        <dbReference type="ARBA" id="ARBA00049244"/>
    </source>
</evidence>
<comment type="catalytic activity">
    <reaction evidence="12 13">
        <text>DNA(n) + a 2'-deoxyribonucleoside 5'-triphosphate = DNA(n+1) + diphosphate</text>
        <dbReference type="Rhea" id="RHEA:22508"/>
        <dbReference type="Rhea" id="RHEA-COMP:17339"/>
        <dbReference type="Rhea" id="RHEA-COMP:17340"/>
        <dbReference type="ChEBI" id="CHEBI:33019"/>
        <dbReference type="ChEBI" id="CHEBI:61560"/>
        <dbReference type="ChEBI" id="CHEBI:173112"/>
        <dbReference type="EC" id="2.7.7.7"/>
    </reaction>
</comment>
<evidence type="ECO:0000256" key="1">
    <source>
        <dbReference type="ARBA" id="ARBA00004496"/>
    </source>
</evidence>
<proteinExistence type="inferred from homology"/>
<evidence type="ECO:0000256" key="14">
    <source>
        <dbReference type="SAM" id="MobiDB-lite"/>
    </source>
</evidence>
<dbReference type="PANTHER" id="PTHR32294">
    <property type="entry name" value="DNA POLYMERASE III SUBUNIT ALPHA"/>
    <property type="match status" value="1"/>
</dbReference>
<feature type="compositionally biased region" description="Basic and acidic residues" evidence="14">
    <location>
        <begin position="1227"/>
        <end position="1241"/>
    </location>
</feature>
<keyword evidence="11 13" id="KW-0234">DNA repair</keyword>
<dbReference type="InterPro" id="IPR004365">
    <property type="entry name" value="NA-bd_OB_tRNA"/>
</dbReference>
<dbReference type="PANTHER" id="PTHR32294:SF4">
    <property type="entry name" value="ERROR-PRONE DNA POLYMERASE"/>
    <property type="match status" value="1"/>
</dbReference>
<dbReference type="GO" id="GO:0008408">
    <property type="term" value="F:3'-5' exonuclease activity"/>
    <property type="evidence" value="ECO:0007669"/>
    <property type="project" value="InterPro"/>
</dbReference>
<evidence type="ECO:0000256" key="6">
    <source>
        <dbReference type="ARBA" id="ARBA00022679"/>
    </source>
</evidence>
<feature type="compositionally biased region" description="Pro residues" evidence="14">
    <location>
        <begin position="193"/>
        <end position="204"/>
    </location>
</feature>
<dbReference type="InterPro" id="IPR011708">
    <property type="entry name" value="DNA_pol3_alpha_NTPase_dom"/>
</dbReference>
<evidence type="ECO:0000259" key="15">
    <source>
        <dbReference type="Pfam" id="PF01336"/>
    </source>
</evidence>
<dbReference type="Pfam" id="PF17657">
    <property type="entry name" value="DNA_pol3_finger"/>
    <property type="match status" value="1"/>
</dbReference>
<evidence type="ECO:0000259" key="17">
    <source>
        <dbReference type="Pfam" id="PF14579"/>
    </source>
</evidence>
<dbReference type="Pfam" id="PF07733">
    <property type="entry name" value="DNA_pol3_alpha"/>
    <property type="match status" value="1"/>
</dbReference>
<evidence type="ECO:0000256" key="5">
    <source>
        <dbReference type="ARBA" id="ARBA00022490"/>
    </source>
</evidence>
<dbReference type="InterPro" id="IPR023073">
    <property type="entry name" value="DnaE2"/>
</dbReference>
<dbReference type="InterPro" id="IPR029460">
    <property type="entry name" value="DNAPol_HHH"/>
</dbReference>
<evidence type="ECO:0000256" key="4">
    <source>
        <dbReference type="ARBA" id="ARBA00017273"/>
    </source>
</evidence>
<dbReference type="RefSeq" id="WP_106335131.1">
    <property type="nucleotide sequence ID" value="NZ_PVZS01000002.1"/>
</dbReference>
<gene>
    <name evidence="13" type="primary">dnaE2</name>
    <name evidence="19" type="ORF">SLNSH_02860</name>
</gene>
<organism evidence="19 20">
    <name type="scientific">Alsobacter soli</name>
    <dbReference type="NCBI Taxonomy" id="2109933"/>
    <lineage>
        <taxon>Bacteria</taxon>
        <taxon>Pseudomonadati</taxon>
        <taxon>Pseudomonadota</taxon>
        <taxon>Alphaproteobacteria</taxon>
        <taxon>Hyphomicrobiales</taxon>
        <taxon>Alsobacteraceae</taxon>
        <taxon>Alsobacter</taxon>
    </lineage>
</organism>
<dbReference type="GO" id="GO:0003887">
    <property type="term" value="F:DNA-directed DNA polymerase activity"/>
    <property type="evidence" value="ECO:0007669"/>
    <property type="project" value="UniProtKB-UniRule"/>
</dbReference>
<dbReference type="InterPro" id="IPR004805">
    <property type="entry name" value="DnaE2/DnaE/PolC"/>
</dbReference>
<reference evidence="20" key="1">
    <citation type="submission" date="2018-03" db="EMBL/GenBank/DDBJ databases">
        <authorList>
            <person name="Sun L."/>
            <person name="Liu H."/>
            <person name="Chen W."/>
            <person name="Huang K."/>
            <person name="Liu W."/>
            <person name="Gao X."/>
        </authorList>
    </citation>
    <scope>NUCLEOTIDE SEQUENCE [LARGE SCALE GENOMIC DNA]</scope>
    <source>
        <strain evidence="20">SH9</strain>
    </source>
</reference>
<evidence type="ECO:0000313" key="19">
    <source>
        <dbReference type="EMBL" id="PSC06753.1"/>
    </source>
</evidence>
<evidence type="ECO:0000256" key="3">
    <source>
        <dbReference type="ARBA" id="ARBA00012417"/>
    </source>
</evidence>
<dbReference type="Pfam" id="PF01336">
    <property type="entry name" value="tRNA_anti-codon"/>
    <property type="match status" value="1"/>
</dbReference>
<keyword evidence="10 13" id="KW-0239">DNA-directed DNA polymerase</keyword>
<dbReference type="OrthoDB" id="9803237at2"/>
<evidence type="ECO:0000256" key="9">
    <source>
        <dbReference type="ARBA" id="ARBA00022763"/>
    </source>
</evidence>
<dbReference type="EC" id="2.7.7.7" evidence="3 13"/>
<feature type="region of interest" description="Disordered" evidence="14">
    <location>
        <begin position="94"/>
        <end position="204"/>
    </location>
</feature>
<keyword evidence="7 13" id="KW-0548">Nucleotidyltransferase</keyword>
<dbReference type="Pfam" id="PF14579">
    <property type="entry name" value="HHH_6"/>
    <property type="match status" value="1"/>
</dbReference>
<keyword evidence="5 13" id="KW-0963">Cytoplasm</keyword>
<feature type="compositionally biased region" description="Basic and acidic residues" evidence="14">
    <location>
        <begin position="152"/>
        <end position="161"/>
    </location>
</feature>
<protein>
    <recommendedName>
        <fullName evidence="4 13">Error-prone DNA polymerase</fullName>
        <ecNumber evidence="3 13">2.7.7.7</ecNumber>
    </recommendedName>
</protein>
<keyword evidence="20" id="KW-1185">Reference proteome</keyword>
<feature type="domain" description="DNA polymerase III alpha subunit finger" evidence="18">
    <location>
        <begin position="688"/>
        <end position="861"/>
    </location>
</feature>
<dbReference type="GO" id="GO:0006281">
    <property type="term" value="P:DNA repair"/>
    <property type="evidence" value="ECO:0007669"/>
    <property type="project" value="UniProtKB-UniRule"/>
</dbReference>
<dbReference type="GO" id="GO:0005737">
    <property type="term" value="C:cytoplasm"/>
    <property type="evidence" value="ECO:0007669"/>
    <property type="project" value="UniProtKB-SubCell"/>
</dbReference>
<dbReference type="Gene3D" id="3.20.20.140">
    <property type="entry name" value="Metal-dependent hydrolases"/>
    <property type="match status" value="2"/>
</dbReference>
<dbReference type="NCBIfam" id="TIGR00594">
    <property type="entry name" value="polc"/>
    <property type="match status" value="1"/>
</dbReference>
<accession>A0A2T1HYI2</accession>
<feature type="domain" description="DNA polymerase helix-hairpin-helix motif" evidence="17">
    <location>
        <begin position="935"/>
        <end position="1023"/>
    </location>
</feature>
<evidence type="ECO:0000256" key="7">
    <source>
        <dbReference type="ARBA" id="ARBA00022695"/>
    </source>
</evidence>
<dbReference type="GO" id="GO:0006260">
    <property type="term" value="P:DNA replication"/>
    <property type="evidence" value="ECO:0007669"/>
    <property type="project" value="UniProtKB-KW"/>
</dbReference>
<dbReference type="CDD" id="cd04485">
    <property type="entry name" value="DnaE_OBF"/>
    <property type="match status" value="1"/>
</dbReference>
<keyword evidence="8 13" id="KW-0235">DNA replication</keyword>
<dbReference type="AlphaFoldDB" id="A0A2T1HYI2"/>
<dbReference type="Gene3D" id="2.40.50.140">
    <property type="entry name" value="Nucleic acid-binding proteins"/>
    <property type="match status" value="1"/>
</dbReference>